<evidence type="ECO:0000259" key="1">
    <source>
        <dbReference type="Pfam" id="PF14529"/>
    </source>
</evidence>
<evidence type="ECO:0000313" key="2">
    <source>
        <dbReference type="EMBL" id="GFO45298.1"/>
    </source>
</evidence>
<protein>
    <submittedName>
        <fullName evidence="2">RNA-directed DNA polymerase from mobile element jockey</fullName>
    </submittedName>
</protein>
<sequence length="373" mass="42389">MGPTFCPSRAVMLIVCFARQPPSPLAPFSFCIIINLEQLARDDEERIRVGDSKPTIQIVSWNARSLREKVAELNALIERLQAPEIICIQESHLLKDSQLRVRNYVEHRQEVAQKNSPGLSILIREDLNYLPVRSITGPFLNYQSVEVYVGRTKFLLTNSYLRNNPKHHLHEDELRAKLERPNHILVGDLNAHSPAWGNGKSDWAGQTIEKLTLDLGHMIENTGEPTRLATTANQKHTAIDLTITSSDFTYPVVQWEVFEDSLGSDHLPCISTLIGSNNKIETHPPSLMFNTKKANWAEFQKLLNDVGPTRAICNHQHCENVLREIKSAALEAIPHNQHQRKNKKNNIKYSLTTNKILVGRNLSKRSKRKKNST</sequence>
<evidence type="ECO:0000313" key="3">
    <source>
        <dbReference type="Proteomes" id="UP000735302"/>
    </source>
</evidence>
<dbReference type="Gene3D" id="3.60.10.10">
    <property type="entry name" value="Endonuclease/exonuclease/phosphatase"/>
    <property type="match status" value="1"/>
</dbReference>
<dbReference type="InterPro" id="IPR005135">
    <property type="entry name" value="Endo/exonuclease/phosphatase"/>
</dbReference>
<dbReference type="InterPro" id="IPR036691">
    <property type="entry name" value="Endo/exonu/phosph_ase_sf"/>
</dbReference>
<organism evidence="2 3">
    <name type="scientific">Plakobranchus ocellatus</name>
    <dbReference type="NCBI Taxonomy" id="259542"/>
    <lineage>
        <taxon>Eukaryota</taxon>
        <taxon>Metazoa</taxon>
        <taxon>Spiralia</taxon>
        <taxon>Lophotrochozoa</taxon>
        <taxon>Mollusca</taxon>
        <taxon>Gastropoda</taxon>
        <taxon>Heterobranchia</taxon>
        <taxon>Euthyneura</taxon>
        <taxon>Panpulmonata</taxon>
        <taxon>Sacoglossa</taxon>
        <taxon>Placobranchoidea</taxon>
        <taxon>Plakobranchidae</taxon>
        <taxon>Plakobranchus</taxon>
    </lineage>
</organism>
<dbReference type="Proteomes" id="UP000735302">
    <property type="component" value="Unassembled WGS sequence"/>
</dbReference>
<reference evidence="2 3" key="1">
    <citation type="journal article" date="2021" name="Elife">
        <title>Chloroplast acquisition without the gene transfer in kleptoplastic sea slugs, Plakobranchus ocellatus.</title>
        <authorList>
            <person name="Maeda T."/>
            <person name="Takahashi S."/>
            <person name="Yoshida T."/>
            <person name="Shimamura S."/>
            <person name="Takaki Y."/>
            <person name="Nagai Y."/>
            <person name="Toyoda A."/>
            <person name="Suzuki Y."/>
            <person name="Arimoto A."/>
            <person name="Ishii H."/>
            <person name="Satoh N."/>
            <person name="Nishiyama T."/>
            <person name="Hasebe M."/>
            <person name="Maruyama T."/>
            <person name="Minagawa J."/>
            <person name="Obokata J."/>
            <person name="Shigenobu S."/>
        </authorList>
    </citation>
    <scope>NUCLEOTIDE SEQUENCE [LARGE SCALE GENOMIC DNA]</scope>
</reference>
<keyword evidence="2" id="KW-0548">Nucleotidyltransferase</keyword>
<comment type="caution">
    <text evidence="2">The sequence shown here is derived from an EMBL/GenBank/DDBJ whole genome shotgun (WGS) entry which is preliminary data.</text>
</comment>
<dbReference type="Pfam" id="PF14529">
    <property type="entry name" value="Exo_endo_phos_2"/>
    <property type="match status" value="1"/>
</dbReference>
<keyword evidence="2" id="KW-0808">Transferase</keyword>
<dbReference type="SUPFAM" id="SSF56219">
    <property type="entry name" value="DNase I-like"/>
    <property type="match status" value="1"/>
</dbReference>
<dbReference type="AlphaFoldDB" id="A0AAV4DLX0"/>
<gene>
    <name evidence="2" type="ORF">PoB_007180300</name>
</gene>
<accession>A0AAV4DLX0</accession>
<keyword evidence="2" id="KW-0695">RNA-directed DNA polymerase</keyword>
<dbReference type="GO" id="GO:0003964">
    <property type="term" value="F:RNA-directed DNA polymerase activity"/>
    <property type="evidence" value="ECO:0007669"/>
    <property type="project" value="UniProtKB-KW"/>
</dbReference>
<dbReference type="EMBL" id="BLXT01008038">
    <property type="protein sequence ID" value="GFO45298.1"/>
    <property type="molecule type" value="Genomic_DNA"/>
</dbReference>
<proteinExistence type="predicted"/>
<keyword evidence="3" id="KW-1185">Reference proteome</keyword>
<name>A0AAV4DLX0_9GAST</name>
<feature type="domain" description="Endonuclease/exonuclease/phosphatase" evidence="1">
    <location>
        <begin position="157"/>
        <end position="269"/>
    </location>
</feature>